<feature type="chain" id="PRO_5046324841" evidence="1">
    <location>
        <begin position="20"/>
        <end position="188"/>
    </location>
</feature>
<sequence>MKTLVTLLMTMSLAFGSLASEKSLMEISSIEVGEQRFTLSLAEAVGRIHVSIINSNGKVIERNLFIVKGPTNIPFNMSKVPEGNYKIKLNTKEETIDFELENKKKVEKKLLAYVKPIDAKTFSLKVLGVEQAGTEVTIFDHSGKIIGRDNIQETGGFSKKYHLKFLKLEEVYIRVLSADGKIKYLYFD</sequence>
<dbReference type="InterPro" id="IPR021638">
    <property type="entry name" value="DUF3244"/>
</dbReference>
<protein>
    <submittedName>
        <fullName evidence="2">DUF3244 domain-containing protein</fullName>
    </submittedName>
</protein>
<evidence type="ECO:0000313" key="2">
    <source>
        <dbReference type="EMBL" id="NHE59475.1"/>
    </source>
</evidence>
<comment type="caution">
    <text evidence="2">The sequence shown here is derived from an EMBL/GenBank/DDBJ whole genome shotgun (WGS) entry which is preliminary data.</text>
</comment>
<gene>
    <name evidence="2" type="ORF">G9Q97_21915</name>
</gene>
<keyword evidence="3" id="KW-1185">Reference proteome</keyword>
<dbReference type="Pfam" id="PF11589">
    <property type="entry name" value="DUF3244"/>
    <property type="match status" value="1"/>
</dbReference>
<reference evidence="2 3" key="1">
    <citation type="submission" date="2020-03" db="EMBL/GenBank/DDBJ databases">
        <title>Cyclobacterium plantarum sp. nov., a marine bacterium isolated from a coastal-marine wetland.</title>
        <authorList>
            <person name="Sanchez-Porro C."/>
            <person name="Ventosa A."/>
            <person name="Amoozegar M."/>
        </authorList>
    </citation>
    <scope>NUCLEOTIDE SEQUENCE [LARGE SCALE GENOMIC DNA]</scope>
    <source>
        <strain evidence="2 3">GBPx2</strain>
    </source>
</reference>
<accession>A0ABX0HC55</accession>
<dbReference type="Gene3D" id="2.60.40.3080">
    <property type="match status" value="1"/>
</dbReference>
<feature type="signal peptide" evidence="1">
    <location>
        <begin position="1"/>
        <end position="19"/>
    </location>
</feature>
<evidence type="ECO:0000256" key="1">
    <source>
        <dbReference type="SAM" id="SignalP"/>
    </source>
</evidence>
<dbReference type="EMBL" id="JAANYN010000013">
    <property type="protein sequence ID" value="NHE59475.1"/>
    <property type="molecule type" value="Genomic_DNA"/>
</dbReference>
<name>A0ABX0HC55_9BACT</name>
<proteinExistence type="predicted"/>
<organism evidence="2 3">
    <name type="scientific">Cyclobacterium plantarum</name>
    <dbReference type="NCBI Taxonomy" id="2716263"/>
    <lineage>
        <taxon>Bacteria</taxon>
        <taxon>Pseudomonadati</taxon>
        <taxon>Bacteroidota</taxon>
        <taxon>Cytophagia</taxon>
        <taxon>Cytophagales</taxon>
        <taxon>Cyclobacteriaceae</taxon>
        <taxon>Cyclobacterium</taxon>
    </lineage>
</organism>
<dbReference type="RefSeq" id="WP_166150913.1">
    <property type="nucleotide sequence ID" value="NZ_JAANYN010000013.1"/>
</dbReference>
<dbReference type="Proteomes" id="UP000649799">
    <property type="component" value="Unassembled WGS sequence"/>
</dbReference>
<evidence type="ECO:0000313" key="3">
    <source>
        <dbReference type="Proteomes" id="UP000649799"/>
    </source>
</evidence>
<keyword evidence="1" id="KW-0732">Signal</keyword>